<reference evidence="1 2" key="1">
    <citation type="submission" date="2020-08" db="EMBL/GenBank/DDBJ databases">
        <title>Putative novel bacterial strains isolated from necrotic wheat leaf tissues caused by Xanthomonas translucens.</title>
        <authorList>
            <person name="Tambong J.T."/>
        </authorList>
    </citation>
    <scope>NUCLEOTIDE SEQUENCE [LARGE SCALE GENOMIC DNA]</scope>
    <source>
        <strain evidence="2">DOAB 1063</strain>
    </source>
</reference>
<keyword evidence="2" id="KW-1185">Reference proteome</keyword>
<gene>
    <name evidence="1" type="ORF">H8S47_16795</name>
</gene>
<accession>A0ABR7ASC9</accession>
<dbReference type="RefSeq" id="WP_187504925.1">
    <property type="nucleotide sequence ID" value="NZ_CP162536.1"/>
</dbReference>
<protein>
    <recommendedName>
        <fullName evidence="3">HNH endonuclease</fullName>
    </recommendedName>
</protein>
<evidence type="ECO:0000313" key="2">
    <source>
        <dbReference type="Proteomes" id="UP000597613"/>
    </source>
</evidence>
<evidence type="ECO:0000313" key="1">
    <source>
        <dbReference type="EMBL" id="MBC3943338.1"/>
    </source>
</evidence>
<name>A0ABR7ASC9_9SPHN</name>
<organism evidence="1 2">
    <name type="scientific">Sphingomonas albertensis</name>
    <dbReference type="NCBI Taxonomy" id="2762591"/>
    <lineage>
        <taxon>Bacteria</taxon>
        <taxon>Pseudomonadati</taxon>
        <taxon>Pseudomonadota</taxon>
        <taxon>Alphaproteobacteria</taxon>
        <taxon>Sphingomonadales</taxon>
        <taxon>Sphingomonadaceae</taxon>
        <taxon>Sphingomonas</taxon>
    </lineage>
</organism>
<dbReference type="Proteomes" id="UP000597613">
    <property type="component" value="Unassembled WGS sequence"/>
</dbReference>
<dbReference type="Gene3D" id="3.30.40.190">
    <property type="match status" value="1"/>
</dbReference>
<dbReference type="EMBL" id="JACONT010000048">
    <property type="protein sequence ID" value="MBC3943338.1"/>
    <property type="molecule type" value="Genomic_DNA"/>
</dbReference>
<comment type="caution">
    <text evidence="1">The sequence shown here is derived from an EMBL/GenBank/DDBJ whole genome shotgun (WGS) entry which is preliminary data.</text>
</comment>
<evidence type="ECO:0008006" key="3">
    <source>
        <dbReference type="Google" id="ProtNLM"/>
    </source>
</evidence>
<proteinExistence type="predicted"/>
<sequence>MRRTAPVRKVARKAVSRGIKPNADEQAYWDTLGDICMGCGRHGGTVVHHILANAPGKGSRRDHMLVVKVCPGCHNMGTSSVHLLGSEAAFLAKTGVDLVAIAVANRDDYLLGELL</sequence>